<comment type="caution">
    <text evidence="1">The sequence shown here is derived from an EMBL/GenBank/DDBJ whole genome shotgun (WGS) entry which is preliminary data.</text>
</comment>
<sequence>MGYYWWKPKKKKQADPKYHENLAHTVKDIIIGSDHVTHAKKNKRVVRAMQNNVTALGAISFLKAMPDPSLPTVEVTVVEENNLEKNLDNPSTSLSDKKKKPNDSFKTKKNVIIGGSTSVSVTLFKPPLDQISAYAFWWGYEIYIPENCMGRLDQAQNVGNAFLGFLQVIAGNATAISPYFGFISAWVGLQFTVIKSQNNGHGVVLAATWILPVALIPRPWDAPLE</sequence>
<organism evidence="1 2">
    <name type="scientific">Diversispora epigaea</name>
    <dbReference type="NCBI Taxonomy" id="1348612"/>
    <lineage>
        <taxon>Eukaryota</taxon>
        <taxon>Fungi</taxon>
        <taxon>Fungi incertae sedis</taxon>
        <taxon>Mucoromycota</taxon>
        <taxon>Glomeromycotina</taxon>
        <taxon>Glomeromycetes</taxon>
        <taxon>Diversisporales</taxon>
        <taxon>Diversisporaceae</taxon>
        <taxon>Diversispora</taxon>
    </lineage>
</organism>
<evidence type="ECO:0000313" key="2">
    <source>
        <dbReference type="Proteomes" id="UP000266861"/>
    </source>
</evidence>
<reference evidence="1 2" key="1">
    <citation type="submission" date="2018-08" db="EMBL/GenBank/DDBJ databases">
        <title>Genome and evolution of the arbuscular mycorrhizal fungus Diversispora epigaea (formerly Glomus versiforme) and its bacterial endosymbionts.</title>
        <authorList>
            <person name="Sun X."/>
            <person name="Fei Z."/>
            <person name="Harrison M."/>
        </authorList>
    </citation>
    <scope>NUCLEOTIDE SEQUENCE [LARGE SCALE GENOMIC DNA]</scope>
    <source>
        <strain evidence="1 2">IT104</strain>
    </source>
</reference>
<keyword evidence="2" id="KW-1185">Reference proteome</keyword>
<gene>
    <name evidence="1" type="ORF">Glove_481g82</name>
</gene>
<dbReference type="Proteomes" id="UP000266861">
    <property type="component" value="Unassembled WGS sequence"/>
</dbReference>
<protein>
    <submittedName>
        <fullName evidence="1">Uncharacterized protein</fullName>
    </submittedName>
</protein>
<dbReference type="EMBL" id="PQFF01000420">
    <property type="protein sequence ID" value="RHZ51229.1"/>
    <property type="molecule type" value="Genomic_DNA"/>
</dbReference>
<name>A0A397GLV0_9GLOM</name>
<dbReference type="AlphaFoldDB" id="A0A397GLV0"/>
<proteinExistence type="predicted"/>
<dbReference type="OrthoDB" id="2434934at2759"/>
<evidence type="ECO:0000313" key="1">
    <source>
        <dbReference type="EMBL" id="RHZ51229.1"/>
    </source>
</evidence>
<accession>A0A397GLV0</accession>